<protein>
    <submittedName>
        <fullName evidence="1">Uncharacterized protein</fullName>
    </submittedName>
</protein>
<dbReference type="EMBL" id="LR796612">
    <property type="protein sequence ID" value="CAB4154338.1"/>
    <property type="molecule type" value="Genomic_DNA"/>
</dbReference>
<accession>A0A6J5NBC3</accession>
<proteinExistence type="predicted"/>
<name>A0A6J5NBC3_9CAUD</name>
<sequence>MDKVMSTKLTQYWCAICEDEIEDTENDMHNEGYGEVHAGCCPHCAATKLISW</sequence>
<reference evidence="1" key="1">
    <citation type="submission" date="2020-04" db="EMBL/GenBank/DDBJ databases">
        <authorList>
            <person name="Chiriac C."/>
            <person name="Salcher M."/>
            <person name="Ghai R."/>
            <person name="Kavagutti S V."/>
        </authorList>
    </citation>
    <scope>NUCLEOTIDE SEQUENCE</scope>
</reference>
<gene>
    <name evidence="1" type="ORF">UFOVP629_69</name>
</gene>
<organism evidence="1">
    <name type="scientific">uncultured Caudovirales phage</name>
    <dbReference type="NCBI Taxonomy" id="2100421"/>
    <lineage>
        <taxon>Viruses</taxon>
        <taxon>Duplodnaviria</taxon>
        <taxon>Heunggongvirae</taxon>
        <taxon>Uroviricota</taxon>
        <taxon>Caudoviricetes</taxon>
        <taxon>Peduoviridae</taxon>
        <taxon>Maltschvirus</taxon>
        <taxon>Maltschvirus maltsch</taxon>
    </lineage>
</organism>
<evidence type="ECO:0000313" key="1">
    <source>
        <dbReference type="EMBL" id="CAB4154338.1"/>
    </source>
</evidence>